<dbReference type="Proteomes" id="UP000824071">
    <property type="component" value="Unassembled WGS sequence"/>
</dbReference>
<reference evidence="1" key="2">
    <citation type="journal article" date="2021" name="PeerJ">
        <title>Extensive microbial diversity within the chicken gut microbiome revealed by metagenomics and culture.</title>
        <authorList>
            <person name="Gilroy R."/>
            <person name="Ravi A."/>
            <person name="Getino M."/>
            <person name="Pursley I."/>
            <person name="Horton D.L."/>
            <person name="Alikhan N.F."/>
            <person name="Baker D."/>
            <person name="Gharbi K."/>
            <person name="Hall N."/>
            <person name="Watson M."/>
            <person name="Adriaenssens E.M."/>
            <person name="Foster-Nyarko E."/>
            <person name="Jarju S."/>
            <person name="Secka A."/>
            <person name="Antonio M."/>
            <person name="Oren A."/>
            <person name="Chaudhuri R.R."/>
            <person name="La Ragione R."/>
            <person name="Hildebrand F."/>
            <person name="Pallen M.J."/>
        </authorList>
    </citation>
    <scope>NUCLEOTIDE SEQUENCE</scope>
    <source>
        <strain evidence="1">ChiGjej1B1-19959</strain>
    </source>
</reference>
<protein>
    <submittedName>
        <fullName evidence="1">Uncharacterized protein</fullName>
    </submittedName>
</protein>
<organism evidence="1 2">
    <name type="scientific">Candidatus Fimenecus excrementigallinarum</name>
    <dbReference type="NCBI Taxonomy" id="2840816"/>
    <lineage>
        <taxon>Bacteria</taxon>
        <taxon>Bacillati</taxon>
        <taxon>Bacillota</taxon>
        <taxon>Clostridia</taxon>
        <taxon>Candidatus Fimenecus</taxon>
    </lineage>
</organism>
<dbReference type="EMBL" id="DVMW01000024">
    <property type="protein sequence ID" value="HIU35610.1"/>
    <property type="molecule type" value="Genomic_DNA"/>
</dbReference>
<comment type="caution">
    <text evidence="1">The sequence shown here is derived from an EMBL/GenBank/DDBJ whole genome shotgun (WGS) entry which is preliminary data.</text>
</comment>
<gene>
    <name evidence="1" type="ORF">IAC53_03265</name>
</gene>
<name>A0A9D1IES7_9FIRM</name>
<accession>A0A9D1IES7</accession>
<evidence type="ECO:0000313" key="2">
    <source>
        <dbReference type="Proteomes" id="UP000824071"/>
    </source>
</evidence>
<reference evidence="1" key="1">
    <citation type="submission" date="2020-10" db="EMBL/GenBank/DDBJ databases">
        <authorList>
            <person name="Gilroy R."/>
        </authorList>
    </citation>
    <scope>NUCLEOTIDE SEQUENCE</scope>
    <source>
        <strain evidence="1">ChiGjej1B1-19959</strain>
    </source>
</reference>
<dbReference type="AlphaFoldDB" id="A0A9D1IES7"/>
<proteinExistence type="predicted"/>
<evidence type="ECO:0000313" key="1">
    <source>
        <dbReference type="EMBL" id="HIU35610.1"/>
    </source>
</evidence>
<sequence length="86" mass="9973">MDNKCPKCGGKLRVFDLKPECPHCGCNLMYYNMEARLEADAEKAEAEWAKVDALLYKLTPRRIRQKRERQAAEEAAEKKEAENENK</sequence>